<proteinExistence type="predicted"/>
<accession>A0A7Z7I7D6</accession>
<evidence type="ECO:0000256" key="1">
    <source>
        <dbReference type="SAM" id="MobiDB-lite"/>
    </source>
</evidence>
<feature type="region of interest" description="Disordered" evidence="1">
    <location>
        <begin position="1"/>
        <end position="30"/>
    </location>
</feature>
<sequence length="30" mass="3110">MKKAAGSQAEESAVDKKNKAAKPECAAIFS</sequence>
<evidence type="ECO:0000313" key="3">
    <source>
        <dbReference type="Proteomes" id="UP000219522"/>
    </source>
</evidence>
<dbReference type="AlphaFoldDB" id="A0A7Z7I7D6"/>
<dbReference type="Proteomes" id="UP000219522">
    <property type="component" value="Unassembled WGS sequence"/>
</dbReference>
<protein>
    <submittedName>
        <fullName evidence="2">Uncharacterized protein</fullName>
    </submittedName>
</protein>
<evidence type="ECO:0000313" key="2">
    <source>
        <dbReference type="EMBL" id="SOE80655.1"/>
    </source>
</evidence>
<keyword evidence="3" id="KW-1185">Reference proteome</keyword>
<feature type="compositionally biased region" description="Basic and acidic residues" evidence="1">
    <location>
        <begin position="13"/>
        <end position="22"/>
    </location>
</feature>
<comment type="caution">
    <text evidence="2">The sequence shown here is derived from an EMBL/GenBank/DDBJ whole genome shotgun (WGS) entry which is preliminary data.</text>
</comment>
<reference evidence="2 3" key="1">
    <citation type="submission" date="2017-09" db="EMBL/GenBank/DDBJ databases">
        <authorList>
            <person name="Varghese N."/>
            <person name="Submissions S."/>
        </authorList>
    </citation>
    <scope>NUCLEOTIDE SEQUENCE [LARGE SCALE GENOMIC DNA]</scope>
    <source>
        <strain evidence="2 3">OK806</strain>
    </source>
</reference>
<dbReference type="EMBL" id="OCSU01000002">
    <property type="protein sequence ID" value="SOE80655.1"/>
    <property type="molecule type" value="Genomic_DNA"/>
</dbReference>
<organism evidence="2 3">
    <name type="scientific">Caballeronia arationis</name>
    <dbReference type="NCBI Taxonomy" id="1777142"/>
    <lineage>
        <taxon>Bacteria</taxon>
        <taxon>Pseudomonadati</taxon>
        <taxon>Pseudomonadota</taxon>
        <taxon>Betaproteobacteria</taxon>
        <taxon>Burkholderiales</taxon>
        <taxon>Burkholderiaceae</taxon>
        <taxon>Caballeronia</taxon>
    </lineage>
</organism>
<gene>
    <name evidence="2" type="ORF">SAMN05446927_3896</name>
</gene>
<name>A0A7Z7I7D6_9BURK</name>